<feature type="region of interest" description="Disordered" evidence="1">
    <location>
        <begin position="219"/>
        <end position="247"/>
    </location>
</feature>
<protein>
    <submittedName>
        <fullName evidence="2">Uncharacterized protein</fullName>
    </submittedName>
</protein>
<name>A0ABR1LB51_9PEZI</name>
<dbReference type="GeneID" id="92036615"/>
<sequence length="369" mass="40892">MAPATFPDLYRNDSETEQKMKILQRIDENFAREEAKYEELATRDIERKKALQARRRRLEEEKDEYEGKQRALRQQVVESNALRSEPEPLPPRPYVMTPAKRQEVTESDGGEDDLEVTRARKRVKGKGRAIDVDIGPGGDGDAGFHHSGMELNSADATSFGPTSFLGEDILMGGAGDTHTIIDERGMIEDTNTAQPSSSGEHAAAAEEIGTEAFDATPSGLAAESSAAGAAAQDPSEMPKRRGRPPKANKLVKTDLGLFKALEVMNPDGTTVSFEDWRQDNETKGKDFLATIKRWHNNKKKKCVTYASDARKKKDVCLHKYTNGNPTQWIEGGENRWACKECGDNSPCVIYDQEQDTLVILPFKADDTDG</sequence>
<feature type="compositionally biased region" description="Acidic residues" evidence="1">
    <location>
        <begin position="105"/>
        <end position="114"/>
    </location>
</feature>
<comment type="caution">
    <text evidence="2">The sequence shown here is derived from an EMBL/GenBank/DDBJ whole genome shotgun (WGS) entry which is preliminary data.</text>
</comment>
<dbReference type="RefSeq" id="XP_066652131.1">
    <property type="nucleotide sequence ID" value="XM_066803709.1"/>
</dbReference>
<dbReference type="EMBL" id="JBBPEH010000011">
    <property type="protein sequence ID" value="KAK7532463.1"/>
    <property type="molecule type" value="Genomic_DNA"/>
</dbReference>
<dbReference type="Proteomes" id="UP001360953">
    <property type="component" value="Unassembled WGS sequence"/>
</dbReference>
<gene>
    <name evidence="2" type="ORF">J3D65DRAFT_680232</name>
</gene>
<accession>A0ABR1LB51</accession>
<organism evidence="2 3">
    <name type="scientific">Phyllosticta citribraziliensis</name>
    <dbReference type="NCBI Taxonomy" id="989973"/>
    <lineage>
        <taxon>Eukaryota</taxon>
        <taxon>Fungi</taxon>
        <taxon>Dikarya</taxon>
        <taxon>Ascomycota</taxon>
        <taxon>Pezizomycotina</taxon>
        <taxon>Dothideomycetes</taxon>
        <taxon>Dothideomycetes incertae sedis</taxon>
        <taxon>Botryosphaeriales</taxon>
        <taxon>Phyllostictaceae</taxon>
        <taxon>Phyllosticta</taxon>
    </lineage>
</organism>
<evidence type="ECO:0000256" key="1">
    <source>
        <dbReference type="SAM" id="MobiDB-lite"/>
    </source>
</evidence>
<reference evidence="2 3" key="1">
    <citation type="submission" date="2024-04" db="EMBL/GenBank/DDBJ databases">
        <title>Phyllosticta paracitricarpa is synonymous to the EU quarantine fungus P. citricarpa based on phylogenomic analyses.</title>
        <authorList>
            <consortium name="Lawrence Berkeley National Laboratory"/>
            <person name="Van ingen-buijs V.A."/>
            <person name="Van westerhoven A.C."/>
            <person name="Haridas S."/>
            <person name="Skiadas P."/>
            <person name="Martin F."/>
            <person name="Groenewald J.Z."/>
            <person name="Crous P.W."/>
            <person name="Seidl M.F."/>
        </authorList>
    </citation>
    <scope>NUCLEOTIDE SEQUENCE [LARGE SCALE GENOMIC DNA]</scope>
    <source>
        <strain evidence="2 3">CPC 17464</strain>
    </source>
</reference>
<feature type="region of interest" description="Disordered" evidence="1">
    <location>
        <begin position="54"/>
        <end position="114"/>
    </location>
</feature>
<keyword evidence="3" id="KW-1185">Reference proteome</keyword>
<evidence type="ECO:0000313" key="3">
    <source>
        <dbReference type="Proteomes" id="UP001360953"/>
    </source>
</evidence>
<proteinExistence type="predicted"/>
<feature type="compositionally biased region" description="Basic and acidic residues" evidence="1">
    <location>
        <begin position="57"/>
        <end position="69"/>
    </location>
</feature>
<evidence type="ECO:0000313" key="2">
    <source>
        <dbReference type="EMBL" id="KAK7532463.1"/>
    </source>
</evidence>
<feature type="compositionally biased region" description="Low complexity" evidence="1">
    <location>
        <begin position="219"/>
        <end position="231"/>
    </location>
</feature>